<evidence type="ECO:0000313" key="2">
    <source>
        <dbReference type="EMBL" id="MFD2834109.1"/>
    </source>
</evidence>
<evidence type="ECO:0000313" key="3">
    <source>
        <dbReference type="Proteomes" id="UP001597438"/>
    </source>
</evidence>
<dbReference type="RefSeq" id="WP_251740883.1">
    <property type="nucleotide sequence ID" value="NZ_JBHUOJ010000027.1"/>
</dbReference>
<keyword evidence="3" id="KW-1185">Reference proteome</keyword>
<feature type="signal peptide" evidence="1">
    <location>
        <begin position="1"/>
        <end position="19"/>
    </location>
</feature>
<feature type="chain" id="PRO_5047148677" evidence="1">
    <location>
        <begin position="20"/>
        <end position="240"/>
    </location>
</feature>
<name>A0ABW5X6T2_9FLAO</name>
<dbReference type="EMBL" id="JBHUOJ010000027">
    <property type="protein sequence ID" value="MFD2834109.1"/>
    <property type="molecule type" value="Genomic_DNA"/>
</dbReference>
<sequence>MKERIIIFFSILMAAHSFAQENVNAELLTALNIRSGYKNLGLVNGVEYIETYRSINAEHQFLIGRDFYKGTLEYQGQFYKDIELKYDIFRDILVAKLQRGVQGTLILELIKDHVTRFSLEDKKFLNVQDTDLNLSKGFYEVILEESNLKLLKKHRLNAREKQDRSMAYYEFEKLDSEYYYVLNNGGYIAADRSDLLEILPDCKNEISKQFKANRSLKRKNPDQFWKELGVSLNIAECIKN</sequence>
<comment type="caution">
    <text evidence="2">The sequence shown here is derived from an EMBL/GenBank/DDBJ whole genome shotgun (WGS) entry which is preliminary data.</text>
</comment>
<keyword evidence="1" id="KW-0732">Signal</keyword>
<protein>
    <submittedName>
        <fullName evidence="2">Uncharacterized protein</fullName>
    </submittedName>
</protein>
<dbReference type="Proteomes" id="UP001597438">
    <property type="component" value="Unassembled WGS sequence"/>
</dbReference>
<gene>
    <name evidence="2" type="ORF">ACFSYS_12505</name>
</gene>
<organism evidence="2 3">
    <name type="scientific">Christiangramia antarctica</name>
    <dbReference type="NCBI Taxonomy" id="2058158"/>
    <lineage>
        <taxon>Bacteria</taxon>
        <taxon>Pseudomonadati</taxon>
        <taxon>Bacteroidota</taxon>
        <taxon>Flavobacteriia</taxon>
        <taxon>Flavobacteriales</taxon>
        <taxon>Flavobacteriaceae</taxon>
        <taxon>Christiangramia</taxon>
    </lineage>
</organism>
<reference evidence="3" key="1">
    <citation type="journal article" date="2019" name="Int. J. Syst. Evol. Microbiol.">
        <title>The Global Catalogue of Microorganisms (GCM) 10K type strain sequencing project: providing services to taxonomists for standard genome sequencing and annotation.</title>
        <authorList>
            <consortium name="The Broad Institute Genomics Platform"/>
            <consortium name="The Broad Institute Genome Sequencing Center for Infectious Disease"/>
            <person name="Wu L."/>
            <person name="Ma J."/>
        </authorList>
    </citation>
    <scope>NUCLEOTIDE SEQUENCE [LARGE SCALE GENOMIC DNA]</scope>
    <source>
        <strain evidence="3">KCTC 52925</strain>
    </source>
</reference>
<proteinExistence type="predicted"/>
<accession>A0ABW5X6T2</accession>
<evidence type="ECO:0000256" key="1">
    <source>
        <dbReference type="SAM" id="SignalP"/>
    </source>
</evidence>